<evidence type="ECO:0000256" key="1">
    <source>
        <dbReference type="SAM" id="MobiDB-lite"/>
    </source>
</evidence>
<protein>
    <recommendedName>
        <fullName evidence="4">F-box domain-containing protein</fullName>
    </recommendedName>
</protein>
<evidence type="ECO:0008006" key="4">
    <source>
        <dbReference type="Google" id="ProtNLM"/>
    </source>
</evidence>
<organism evidence="2 3">
    <name type="scientific">Lecanosticta acicola</name>
    <dbReference type="NCBI Taxonomy" id="111012"/>
    <lineage>
        <taxon>Eukaryota</taxon>
        <taxon>Fungi</taxon>
        <taxon>Dikarya</taxon>
        <taxon>Ascomycota</taxon>
        <taxon>Pezizomycotina</taxon>
        <taxon>Dothideomycetes</taxon>
        <taxon>Dothideomycetidae</taxon>
        <taxon>Mycosphaerellales</taxon>
        <taxon>Mycosphaerellaceae</taxon>
        <taxon>Lecanosticta</taxon>
    </lineage>
</organism>
<evidence type="ECO:0000313" key="3">
    <source>
        <dbReference type="Proteomes" id="UP001296104"/>
    </source>
</evidence>
<feature type="region of interest" description="Disordered" evidence="1">
    <location>
        <begin position="632"/>
        <end position="655"/>
    </location>
</feature>
<comment type="caution">
    <text evidence="2">The sequence shown here is derived from an EMBL/GenBank/DDBJ whole genome shotgun (WGS) entry which is preliminary data.</text>
</comment>
<feature type="compositionally biased region" description="Polar residues" evidence="1">
    <location>
        <begin position="191"/>
        <end position="204"/>
    </location>
</feature>
<feature type="compositionally biased region" description="Polar residues" evidence="1">
    <location>
        <begin position="475"/>
        <end position="491"/>
    </location>
</feature>
<name>A0AAI8Z1K0_9PEZI</name>
<dbReference type="EMBL" id="CAVMBE010000039">
    <property type="protein sequence ID" value="CAK4030738.1"/>
    <property type="molecule type" value="Genomic_DNA"/>
</dbReference>
<feature type="compositionally biased region" description="Low complexity" evidence="1">
    <location>
        <begin position="1"/>
        <end position="12"/>
    </location>
</feature>
<evidence type="ECO:0000313" key="2">
    <source>
        <dbReference type="EMBL" id="CAK4030738.1"/>
    </source>
</evidence>
<feature type="region of interest" description="Disordered" evidence="1">
    <location>
        <begin position="475"/>
        <end position="523"/>
    </location>
</feature>
<reference evidence="2" key="1">
    <citation type="submission" date="2023-11" db="EMBL/GenBank/DDBJ databases">
        <authorList>
            <person name="Alioto T."/>
            <person name="Alioto T."/>
            <person name="Gomez Garrido J."/>
        </authorList>
    </citation>
    <scope>NUCLEOTIDE SEQUENCE</scope>
</reference>
<keyword evidence="3" id="KW-1185">Reference proteome</keyword>
<accession>A0AAI8Z1K0</accession>
<feature type="region of interest" description="Disordered" evidence="1">
    <location>
        <begin position="1"/>
        <end position="21"/>
    </location>
</feature>
<dbReference type="Proteomes" id="UP001296104">
    <property type="component" value="Unassembled WGS sequence"/>
</dbReference>
<gene>
    <name evidence="2" type="ORF">LECACI_7A005896</name>
</gene>
<feature type="region of interest" description="Disordered" evidence="1">
    <location>
        <begin position="188"/>
        <end position="219"/>
    </location>
</feature>
<dbReference type="AlphaFoldDB" id="A0AAI8Z1K0"/>
<sequence length="883" mass="98355">MEAAAVSAATVAGPSNEVSTPYEEDVRHGHAHFAITASQVPKPTVSMPPMPTPNHSPEMSVKDLKSSGARFHEDCHDNELPGPRLRSSRMFKGKEPVTVEREKKKPLRLLDLPVDILKDIVKEVTHTNDLTSLALCHSALHRLTTPHIYSRFDIVWPDSSTHAEPRSGVDALTYGLATLVMAEEIFGEAPSQRQQQDQPTNRFSKTGHGRATETSIRRRRGNHYAQFTKKFSLGNGPADWVQEYLITKEGGKMLGTLVAIAVARMRSLETFIWDMPTGILRDVWLALSSLGDRDGGKPCKLEKVWVRWHDNTSAEAVNPVPPPLPLNITPGPLHLQPIGLPTALPQYYAAALTRVEHPSFSVLPPLKSLSVLDIDELTYLDEMAVLIGKSVEKLRELRVGLARHTLTRDWVRVWEGESVQQVDPEHPVAGSLTIGEKRLGGVLGTLTGFVYDMRRPRTSLPDRTRHRRLSSRAQVVDLNSSHSSVPQSQAASPEPLAPHTTGLTSFPDVISEAPGNEPESPGFSPIVGNLPYINNALAVMDGTATSIISGPEPHEVFPPSPTEGEAIPRDFLDDETPPLSNVLGLESLELERIPLSVPVLQKVIDWGRLTSITLLHCPNHEQLWKTLRKQFAPTPKSPTYPSPRRSTNTPKKGKHAAADIELEYKLNLKKIHTNTVSPALITFLKETLAPNSLEVLFLQEARSYTSNVQVDAIFRGPIRRHRGSLKKLMIDSSDKNPDGLHSNSSRWRRWMLNREVLAFICSGKMASLRELGMAIDYRDWHFFLQRLPSVPQLRSLFLPFLADHVHGANVDPRELALQIVDIVALRPEVELCYMGIANKCFEILENGREGEALAEKIVGRLRLREILFYDDKVAIFKARHGRL</sequence>
<proteinExistence type="predicted"/>